<accession>A0ABU4YCG7</accession>
<evidence type="ECO:0000313" key="7">
    <source>
        <dbReference type="EMBL" id="MDX8484647.1"/>
    </source>
</evidence>
<dbReference type="SUPFAM" id="SSF55781">
    <property type="entry name" value="GAF domain-like"/>
    <property type="match status" value="1"/>
</dbReference>
<comment type="caution">
    <text evidence="7">The sequence shown here is derived from an EMBL/GenBank/DDBJ whole genome shotgun (WGS) entry which is preliminary data.</text>
</comment>
<dbReference type="EMBL" id="JAVIIV010000003">
    <property type="protein sequence ID" value="MDX8484647.1"/>
    <property type="molecule type" value="Genomic_DNA"/>
</dbReference>
<protein>
    <submittedName>
        <fullName evidence="7">IclR family transcriptional regulator</fullName>
    </submittedName>
</protein>
<dbReference type="InterPro" id="IPR036388">
    <property type="entry name" value="WH-like_DNA-bd_sf"/>
</dbReference>
<dbReference type="PROSITE" id="PS51078">
    <property type="entry name" value="ICLR_ED"/>
    <property type="match status" value="1"/>
</dbReference>
<gene>
    <name evidence="7" type="ORF">RFM52_05560</name>
</gene>
<keyword evidence="1" id="KW-0805">Transcription regulation</keyword>
<dbReference type="PANTHER" id="PTHR30136:SF8">
    <property type="entry name" value="TRANSCRIPTIONAL REGULATORY PROTEIN"/>
    <property type="match status" value="1"/>
</dbReference>
<evidence type="ECO:0000256" key="1">
    <source>
        <dbReference type="ARBA" id="ARBA00023015"/>
    </source>
</evidence>
<dbReference type="Pfam" id="PF09339">
    <property type="entry name" value="HTH_IclR"/>
    <property type="match status" value="1"/>
</dbReference>
<proteinExistence type="predicted"/>
<dbReference type="InterPro" id="IPR050707">
    <property type="entry name" value="HTH_MetabolicPath_Reg"/>
</dbReference>
<name>A0ABU4YCG7_9HYPH</name>
<keyword evidence="2" id="KW-0238">DNA-binding</keyword>
<feature type="domain" description="HTH iclR-type" evidence="5">
    <location>
        <begin position="27"/>
        <end position="89"/>
    </location>
</feature>
<reference evidence="7 8" key="1">
    <citation type="submission" date="2023-08" db="EMBL/GenBank/DDBJ databases">
        <title>Implementing the SeqCode for naming new Mesorhizobium species isolated from Vachellia karroo root nodules.</title>
        <authorList>
            <person name="Van Lill M."/>
        </authorList>
    </citation>
    <scope>NUCLEOTIDE SEQUENCE [LARGE SCALE GENOMIC DNA]</scope>
    <source>
        <strain evidence="7 8">VK2B</strain>
    </source>
</reference>
<dbReference type="RefSeq" id="WP_320294512.1">
    <property type="nucleotide sequence ID" value="NZ_JAVIIU010000003.1"/>
</dbReference>
<keyword evidence="8" id="KW-1185">Reference proteome</keyword>
<dbReference type="Pfam" id="PF01614">
    <property type="entry name" value="IclR_C"/>
    <property type="match status" value="1"/>
</dbReference>
<dbReference type="Gene3D" id="3.30.450.40">
    <property type="match status" value="1"/>
</dbReference>
<evidence type="ECO:0000256" key="2">
    <source>
        <dbReference type="ARBA" id="ARBA00023125"/>
    </source>
</evidence>
<sequence length="288" mass="30599">MPQTAPNDAQDMKEGSDMTTARSDGGVKSVQLAFDVLEAVAAAPGEVGVSELAALLGTTKGTVFRHLQTLVERGYVDQNAVSARYKLGTRSYLIGQVAAGRIELLTASSDAIASLRDEIGETVVVSALRNRTLVVLRTVFGKSNLEIGVRQGSELVLHGTAQGKVALAFSNRSLLQHVLRQGLTRLTDHTIVDPPKLEAELEQARAQGFITAPSEETFGINAVAAPIFDRMGDVAGTVAIVGSVQNIKAVPDQAQVEALLKASLRISWNLGYDRGAIEARRRMDSAAP</sequence>
<dbReference type="SMART" id="SM00346">
    <property type="entry name" value="HTH_ICLR"/>
    <property type="match status" value="1"/>
</dbReference>
<dbReference type="Proteomes" id="UP001280156">
    <property type="component" value="Unassembled WGS sequence"/>
</dbReference>
<dbReference type="SUPFAM" id="SSF46785">
    <property type="entry name" value="Winged helix' DNA-binding domain"/>
    <property type="match status" value="1"/>
</dbReference>
<organism evidence="7 8">
    <name type="scientific">Mesorhizobium humile</name>
    <dbReference type="NCBI Taxonomy" id="3072313"/>
    <lineage>
        <taxon>Bacteria</taxon>
        <taxon>Pseudomonadati</taxon>
        <taxon>Pseudomonadota</taxon>
        <taxon>Alphaproteobacteria</taxon>
        <taxon>Hyphomicrobiales</taxon>
        <taxon>Phyllobacteriaceae</taxon>
        <taxon>Mesorhizobium</taxon>
    </lineage>
</organism>
<keyword evidence="3" id="KW-0804">Transcription</keyword>
<evidence type="ECO:0000256" key="4">
    <source>
        <dbReference type="SAM" id="MobiDB-lite"/>
    </source>
</evidence>
<evidence type="ECO:0000256" key="3">
    <source>
        <dbReference type="ARBA" id="ARBA00023163"/>
    </source>
</evidence>
<dbReference type="InterPro" id="IPR005471">
    <property type="entry name" value="Tscrpt_reg_IclR_N"/>
</dbReference>
<feature type="domain" description="IclR-ED" evidence="6">
    <location>
        <begin position="90"/>
        <end position="272"/>
    </location>
</feature>
<dbReference type="PROSITE" id="PS51077">
    <property type="entry name" value="HTH_ICLR"/>
    <property type="match status" value="1"/>
</dbReference>
<evidence type="ECO:0000259" key="6">
    <source>
        <dbReference type="PROSITE" id="PS51078"/>
    </source>
</evidence>
<dbReference type="PANTHER" id="PTHR30136">
    <property type="entry name" value="HELIX-TURN-HELIX TRANSCRIPTIONAL REGULATOR, ICLR FAMILY"/>
    <property type="match status" value="1"/>
</dbReference>
<dbReference type="InterPro" id="IPR036390">
    <property type="entry name" value="WH_DNA-bd_sf"/>
</dbReference>
<evidence type="ECO:0000313" key="8">
    <source>
        <dbReference type="Proteomes" id="UP001280156"/>
    </source>
</evidence>
<dbReference type="Gene3D" id="1.10.10.10">
    <property type="entry name" value="Winged helix-like DNA-binding domain superfamily/Winged helix DNA-binding domain"/>
    <property type="match status" value="1"/>
</dbReference>
<evidence type="ECO:0000259" key="5">
    <source>
        <dbReference type="PROSITE" id="PS51077"/>
    </source>
</evidence>
<feature type="region of interest" description="Disordered" evidence="4">
    <location>
        <begin position="1"/>
        <end position="23"/>
    </location>
</feature>
<dbReference type="InterPro" id="IPR029016">
    <property type="entry name" value="GAF-like_dom_sf"/>
</dbReference>
<dbReference type="InterPro" id="IPR014757">
    <property type="entry name" value="Tscrpt_reg_IclR_C"/>
</dbReference>